<evidence type="ECO:0000256" key="1">
    <source>
        <dbReference type="SAM" id="SignalP"/>
    </source>
</evidence>
<feature type="chain" id="PRO_5038699849" evidence="1">
    <location>
        <begin position="27"/>
        <end position="126"/>
    </location>
</feature>
<accession>A0A6G4EET1</accession>
<dbReference type="AlphaFoldDB" id="A0A6G4EET1"/>
<keyword evidence="1" id="KW-0732">Signal</keyword>
<evidence type="ECO:0000313" key="2">
    <source>
        <dbReference type="EMBL" id="NFH61736.1"/>
    </source>
</evidence>
<name>A0A6G4EET1_CLOBO</name>
<dbReference type="Proteomes" id="UP000482543">
    <property type="component" value="Unassembled WGS sequence"/>
</dbReference>
<organism evidence="2">
    <name type="scientific">Clostridium botulinum</name>
    <dbReference type="NCBI Taxonomy" id="1491"/>
    <lineage>
        <taxon>Bacteria</taxon>
        <taxon>Bacillati</taxon>
        <taxon>Bacillota</taxon>
        <taxon>Clostridia</taxon>
        <taxon>Eubacteriales</taxon>
        <taxon>Clostridiaceae</taxon>
        <taxon>Clostridium</taxon>
    </lineage>
</organism>
<sequence length="126" mass="13970">MKMKKIMKTLIISGLIIGSVSANVLAGTKSDIWSTPCHSFKGVLNTFRGKRADASTTIRGGKEVANAYVYVEGVDQNGYRVGPGVENYGRPVASRSIYAYRATHFNSRHTVKDRGCKNYYFQLRAE</sequence>
<dbReference type="RefSeq" id="WP_061318322.1">
    <property type="nucleotide sequence ID" value="NZ_CP013247.1"/>
</dbReference>
<dbReference type="EMBL" id="SWRJ01000001">
    <property type="protein sequence ID" value="NFI20951.1"/>
    <property type="molecule type" value="Genomic_DNA"/>
</dbReference>
<proteinExistence type="predicted"/>
<evidence type="ECO:0000313" key="3">
    <source>
        <dbReference type="EMBL" id="NFI20951.1"/>
    </source>
</evidence>
<reference evidence="2 4" key="1">
    <citation type="submission" date="2019-04" db="EMBL/GenBank/DDBJ databases">
        <title>Genome sequencing of Clostridium botulinum Groups I-IV and Clostridium butyricum.</title>
        <authorList>
            <person name="Brunt J."/>
            <person name="Van Vliet A.H.M."/>
            <person name="Stringer S.C."/>
            <person name="Carter A.T."/>
            <person name="Peck M.W."/>
        </authorList>
    </citation>
    <scope>NUCLEOTIDE SEQUENCE</scope>
    <source>
        <strain evidence="2">IFR 15/031</strain>
        <strain evidence="3 4">IFR 15/034</strain>
    </source>
</reference>
<feature type="signal peptide" evidence="1">
    <location>
        <begin position="1"/>
        <end position="26"/>
    </location>
</feature>
<dbReference type="EMBL" id="SWRL01000005">
    <property type="protein sequence ID" value="NFH61736.1"/>
    <property type="molecule type" value="Genomic_DNA"/>
</dbReference>
<evidence type="ECO:0000313" key="4">
    <source>
        <dbReference type="Proteomes" id="UP000482543"/>
    </source>
</evidence>
<protein>
    <submittedName>
        <fullName evidence="2">Uncharacterized protein</fullName>
    </submittedName>
</protein>
<gene>
    <name evidence="2" type="ORF">FC962_07460</name>
    <name evidence="3" type="ORF">FC964_06035</name>
</gene>
<comment type="caution">
    <text evidence="2">The sequence shown here is derived from an EMBL/GenBank/DDBJ whole genome shotgun (WGS) entry which is preliminary data.</text>
</comment>